<dbReference type="SMART" id="SM00173">
    <property type="entry name" value="RAS"/>
    <property type="match status" value="1"/>
</dbReference>
<keyword evidence="11" id="KW-1185">Reference proteome</keyword>
<name>A0A813MJM7_9BILA</name>
<dbReference type="GO" id="GO:0005525">
    <property type="term" value="F:GTP binding"/>
    <property type="evidence" value="ECO:0007669"/>
    <property type="project" value="UniProtKB-KW"/>
</dbReference>
<evidence type="ECO:0000256" key="2">
    <source>
        <dbReference type="ARBA" id="ARBA00022448"/>
    </source>
</evidence>
<dbReference type="SMART" id="SM00175">
    <property type="entry name" value="RAB"/>
    <property type="match status" value="1"/>
</dbReference>
<keyword evidence="5" id="KW-0342">GTP-binding</keyword>
<proteinExistence type="predicted"/>
<dbReference type="PROSITE" id="PS51420">
    <property type="entry name" value="RHO"/>
    <property type="match status" value="1"/>
</dbReference>
<sequence>MASTAKNLDTVQTFKILIIGDSGVGKSSLMVRFVDDIFTAAYITTIGVDFKMSTINVDGHQCRIQIWDTAGQERFRVITSTYYRGADGVIIVYDVTNGESFANLKDWITEMERHCDKSVPKILVGNKDDNDNEAGKVVLTSDARAYAEQKGLPFFETSAKDSKNIAEAFNEITSLALKRRLNQSNNGQTPTGGTRIGAKRTVVGGTPKKCCAT</sequence>
<keyword evidence="6" id="KW-0472">Membrane</keyword>
<dbReference type="InterPro" id="IPR050227">
    <property type="entry name" value="Rab"/>
</dbReference>
<dbReference type="PROSITE" id="PS51421">
    <property type="entry name" value="RAS"/>
    <property type="match status" value="1"/>
</dbReference>
<dbReference type="GO" id="GO:0012505">
    <property type="term" value="C:endomembrane system"/>
    <property type="evidence" value="ECO:0007669"/>
    <property type="project" value="UniProtKB-SubCell"/>
</dbReference>
<evidence type="ECO:0000256" key="4">
    <source>
        <dbReference type="ARBA" id="ARBA00022927"/>
    </source>
</evidence>
<dbReference type="SMART" id="SM00176">
    <property type="entry name" value="RAN"/>
    <property type="match status" value="1"/>
</dbReference>
<dbReference type="PROSITE" id="PS00675">
    <property type="entry name" value="SIGMA54_INTERACT_1"/>
    <property type="match status" value="1"/>
</dbReference>
<organism evidence="8 12">
    <name type="scientific">Adineta steineri</name>
    <dbReference type="NCBI Taxonomy" id="433720"/>
    <lineage>
        <taxon>Eukaryota</taxon>
        <taxon>Metazoa</taxon>
        <taxon>Spiralia</taxon>
        <taxon>Gnathifera</taxon>
        <taxon>Rotifera</taxon>
        <taxon>Eurotatoria</taxon>
        <taxon>Bdelloidea</taxon>
        <taxon>Adinetida</taxon>
        <taxon>Adinetidae</taxon>
        <taxon>Adineta</taxon>
    </lineage>
</organism>
<comment type="subcellular location">
    <subcellularLocation>
        <location evidence="1">Endomembrane system</location>
    </subcellularLocation>
</comment>
<dbReference type="EMBL" id="CAJNOI010000001">
    <property type="protein sequence ID" value="CAF0723256.1"/>
    <property type="molecule type" value="Genomic_DNA"/>
</dbReference>
<evidence type="ECO:0000256" key="6">
    <source>
        <dbReference type="ARBA" id="ARBA00023136"/>
    </source>
</evidence>
<evidence type="ECO:0000256" key="1">
    <source>
        <dbReference type="ARBA" id="ARBA00004308"/>
    </source>
</evidence>
<dbReference type="OrthoDB" id="9989112at2759"/>
<keyword evidence="3" id="KW-0547">Nucleotide-binding</keyword>
<dbReference type="SMART" id="SM00174">
    <property type="entry name" value="RHO"/>
    <property type="match status" value="1"/>
</dbReference>
<dbReference type="Gene3D" id="3.40.50.300">
    <property type="entry name" value="P-loop containing nucleotide triphosphate hydrolases"/>
    <property type="match status" value="1"/>
</dbReference>
<dbReference type="InterPro" id="IPR005225">
    <property type="entry name" value="Small_GTP-bd"/>
</dbReference>
<dbReference type="PROSITE" id="PS51419">
    <property type="entry name" value="RAB"/>
    <property type="match status" value="1"/>
</dbReference>
<dbReference type="GO" id="GO:0015031">
    <property type="term" value="P:protein transport"/>
    <property type="evidence" value="ECO:0007669"/>
    <property type="project" value="UniProtKB-KW"/>
</dbReference>
<accession>A0A813MJM7</accession>
<comment type="caution">
    <text evidence="8">The sequence shown here is derived from an EMBL/GenBank/DDBJ whole genome shotgun (WGS) entry which is preliminary data.</text>
</comment>
<dbReference type="CDD" id="cd00154">
    <property type="entry name" value="Rab"/>
    <property type="match status" value="1"/>
</dbReference>
<evidence type="ECO:0000313" key="12">
    <source>
        <dbReference type="Proteomes" id="UP000663877"/>
    </source>
</evidence>
<keyword evidence="4" id="KW-0653">Protein transport</keyword>
<feature type="region of interest" description="Disordered" evidence="7">
    <location>
        <begin position="181"/>
        <end position="200"/>
    </location>
</feature>
<dbReference type="PANTHER" id="PTHR47977">
    <property type="entry name" value="RAS-RELATED PROTEIN RAB"/>
    <property type="match status" value="1"/>
</dbReference>
<dbReference type="InterPro" id="IPR001806">
    <property type="entry name" value="Small_GTPase"/>
</dbReference>
<dbReference type="EMBL" id="CAJNOM010000024">
    <property type="protein sequence ID" value="CAF0834994.1"/>
    <property type="molecule type" value="Genomic_DNA"/>
</dbReference>
<feature type="compositionally biased region" description="Polar residues" evidence="7">
    <location>
        <begin position="182"/>
        <end position="192"/>
    </location>
</feature>
<evidence type="ECO:0000256" key="7">
    <source>
        <dbReference type="SAM" id="MobiDB-lite"/>
    </source>
</evidence>
<dbReference type="FunFam" id="3.40.50.300:FF:000586">
    <property type="entry name" value="Rab family GTPase"/>
    <property type="match status" value="1"/>
</dbReference>
<reference evidence="8" key="1">
    <citation type="submission" date="2021-02" db="EMBL/GenBank/DDBJ databases">
        <authorList>
            <person name="Nowell W R."/>
        </authorList>
    </citation>
    <scope>NUCLEOTIDE SEQUENCE</scope>
</reference>
<dbReference type="AlphaFoldDB" id="A0A813MJM7"/>
<evidence type="ECO:0000313" key="8">
    <source>
        <dbReference type="EMBL" id="CAF0723256.1"/>
    </source>
</evidence>
<dbReference type="EMBL" id="CAJNOM010000005">
    <property type="protein sequence ID" value="CAF0754795.1"/>
    <property type="molecule type" value="Genomic_DNA"/>
</dbReference>
<dbReference type="SUPFAM" id="SSF52540">
    <property type="entry name" value="P-loop containing nucleoside triphosphate hydrolases"/>
    <property type="match status" value="1"/>
</dbReference>
<gene>
    <name evidence="8" type="ORF">BJG266_LOCUS521</name>
    <name evidence="9" type="ORF">QVE165_LOCUS1711</name>
    <name evidence="10" type="ORF">QVE165_LOCUS5994</name>
</gene>
<evidence type="ECO:0000256" key="5">
    <source>
        <dbReference type="ARBA" id="ARBA00023134"/>
    </source>
</evidence>
<protein>
    <submittedName>
        <fullName evidence="8">Uncharacterized protein</fullName>
    </submittedName>
</protein>
<dbReference type="NCBIfam" id="TIGR00231">
    <property type="entry name" value="small_GTP"/>
    <property type="match status" value="1"/>
</dbReference>
<dbReference type="GO" id="GO:0003924">
    <property type="term" value="F:GTPase activity"/>
    <property type="evidence" value="ECO:0007669"/>
    <property type="project" value="InterPro"/>
</dbReference>
<dbReference type="Pfam" id="PF00071">
    <property type="entry name" value="Ras"/>
    <property type="match status" value="1"/>
</dbReference>
<keyword evidence="2" id="KW-0813">Transport</keyword>
<dbReference type="PRINTS" id="PR00449">
    <property type="entry name" value="RASTRNSFRMNG"/>
</dbReference>
<dbReference type="InterPro" id="IPR027417">
    <property type="entry name" value="P-loop_NTPase"/>
</dbReference>
<evidence type="ECO:0000313" key="9">
    <source>
        <dbReference type="EMBL" id="CAF0754795.1"/>
    </source>
</evidence>
<dbReference type="Proteomes" id="UP000663877">
    <property type="component" value="Unassembled WGS sequence"/>
</dbReference>
<dbReference type="InterPro" id="IPR025662">
    <property type="entry name" value="Sigma_54_int_dom_ATP-bd_1"/>
</dbReference>
<evidence type="ECO:0000313" key="10">
    <source>
        <dbReference type="EMBL" id="CAF0834994.1"/>
    </source>
</evidence>
<dbReference type="Proteomes" id="UP000663832">
    <property type="component" value="Unassembled WGS sequence"/>
</dbReference>
<evidence type="ECO:0000313" key="11">
    <source>
        <dbReference type="Proteomes" id="UP000663832"/>
    </source>
</evidence>
<evidence type="ECO:0000256" key="3">
    <source>
        <dbReference type="ARBA" id="ARBA00022741"/>
    </source>
</evidence>